<organism evidence="3 4">
    <name type="scientific">Trichogramma kaykai</name>
    <dbReference type="NCBI Taxonomy" id="54128"/>
    <lineage>
        <taxon>Eukaryota</taxon>
        <taxon>Metazoa</taxon>
        <taxon>Ecdysozoa</taxon>
        <taxon>Arthropoda</taxon>
        <taxon>Hexapoda</taxon>
        <taxon>Insecta</taxon>
        <taxon>Pterygota</taxon>
        <taxon>Neoptera</taxon>
        <taxon>Endopterygota</taxon>
        <taxon>Hymenoptera</taxon>
        <taxon>Apocrita</taxon>
        <taxon>Proctotrupomorpha</taxon>
        <taxon>Chalcidoidea</taxon>
        <taxon>Trichogrammatidae</taxon>
        <taxon>Trichogramma</taxon>
    </lineage>
</organism>
<keyword evidence="2" id="KW-0732">Signal</keyword>
<dbReference type="AlphaFoldDB" id="A0ABD2WWE7"/>
<name>A0ABD2WWE7_9HYME</name>
<keyword evidence="1" id="KW-0812">Transmembrane</keyword>
<dbReference type="Pfam" id="PF07898">
    <property type="entry name" value="DUF1676"/>
    <property type="match status" value="1"/>
</dbReference>
<feature type="transmembrane region" description="Helical" evidence="1">
    <location>
        <begin position="145"/>
        <end position="172"/>
    </location>
</feature>
<feature type="chain" id="PRO_5044767525" description="Protein osiris 14" evidence="2">
    <location>
        <begin position="17"/>
        <end position="266"/>
    </location>
</feature>
<keyword evidence="1" id="KW-0472">Membrane</keyword>
<dbReference type="Proteomes" id="UP001627154">
    <property type="component" value="Unassembled WGS sequence"/>
</dbReference>
<keyword evidence="4" id="KW-1185">Reference proteome</keyword>
<protein>
    <recommendedName>
        <fullName evidence="5">Protein osiris 14</fullName>
    </recommendedName>
</protein>
<accession>A0ABD2WWE7</accession>
<evidence type="ECO:0000313" key="4">
    <source>
        <dbReference type="Proteomes" id="UP001627154"/>
    </source>
</evidence>
<reference evidence="3 4" key="1">
    <citation type="journal article" date="2024" name="bioRxiv">
        <title>A reference genome for Trichogramma kaykai: A tiny desert-dwelling parasitoid wasp with competing sex-ratio distorters.</title>
        <authorList>
            <person name="Culotta J."/>
            <person name="Lindsey A.R."/>
        </authorList>
    </citation>
    <scope>NUCLEOTIDE SEQUENCE [LARGE SCALE GENOMIC DNA]</scope>
    <source>
        <strain evidence="3 4">KSX58</strain>
    </source>
</reference>
<dbReference type="PANTHER" id="PTHR21879:SF17">
    <property type="entry name" value="LD24139P"/>
    <property type="match status" value="1"/>
</dbReference>
<evidence type="ECO:0008006" key="5">
    <source>
        <dbReference type="Google" id="ProtNLM"/>
    </source>
</evidence>
<evidence type="ECO:0000256" key="1">
    <source>
        <dbReference type="SAM" id="Phobius"/>
    </source>
</evidence>
<comment type="caution">
    <text evidence="3">The sequence shown here is derived from an EMBL/GenBank/DDBJ whole genome shotgun (WGS) entry which is preliminary data.</text>
</comment>
<proteinExistence type="predicted"/>
<dbReference type="EMBL" id="JBJJXI010000067">
    <property type="protein sequence ID" value="KAL3397205.1"/>
    <property type="molecule type" value="Genomic_DNA"/>
</dbReference>
<dbReference type="InterPro" id="IPR012464">
    <property type="entry name" value="DUF1676"/>
</dbReference>
<dbReference type="PANTHER" id="PTHR21879">
    <property type="entry name" value="FI03362P-RELATED-RELATED"/>
    <property type="match status" value="1"/>
</dbReference>
<sequence length="266" mass="27896">MFKSVVFCTLVASALAIPAPSASHNCNESDDMLSCYAVKAITSLDRASRSTDINLIDGVSFVREGPVERTSRALKSESEVMSGLPKDYVEKTLALATMMYENAANFLKSHSLKLNIPDMVAAGRSLGLEEAFSSTHTPGKKNKKVLMPLMAAAGVKLLALAPLLLGGLVILVTKAVVVSKVALLVAGILAFQKFFGAGSGHSGFGGLFGKTQTGYAPAPVYDAPAGSYGAPVQQGGYNYKRSFAEKQEASAQQLAYSAQAPNADSH</sequence>
<gene>
    <name evidence="3" type="ORF">TKK_009221</name>
</gene>
<keyword evidence="1" id="KW-1133">Transmembrane helix</keyword>
<evidence type="ECO:0000313" key="3">
    <source>
        <dbReference type="EMBL" id="KAL3397205.1"/>
    </source>
</evidence>
<evidence type="ECO:0000256" key="2">
    <source>
        <dbReference type="SAM" id="SignalP"/>
    </source>
</evidence>
<feature type="signal peptide" evidence="2">
    <location>
        <begin position="1"/>
        <end position="16"/>
    </location>
</feature>